<dbReference type="GO" id="GO:0043165">
    <property type="term" value="P:Gram-negative-bacterium-type cell outer membrane assembly"/>
    <property type="evidence" value="ECO:0007669"/>
    <property type="project" value="InterPro"/>
</dbReference>
<organism evidence="2 3">
    <name type="scientific">Planktotalea frisia</name>
    <dbReference type="NCBI Taxonomy" id="696762"/>
    <lineage>
        <taxon>Bacteria</taxon>
        <taxon>Pseudomonadati</taxon>
        <taxon>Pseudomonadota</taxon>
        <taxon>Alphaproteobacteria</taxon>
        <taxon>Rhodobacterales</taxon>
        <taxon>Paracoccaceae</taxon>
        <taxon>Planktotalea</taxon>
    </lineage>
</organism>
<evidence type="ECO:0000256" key="1">
    <source>
        <dbReference type="SAM" id="SignalP"/>
    </source>
</evidence>
<dbReference type="OrthoDB" id="7629596at2"/>
<dbReference type="GO" id="GO:0019867">
    <property type="term" value="C:outer membrane"/>
    <property type="evidence" value="ECO:0007669"/>
    <property type="project" value="InterPro"/>
</dbReference>
<sequence>MSYFNRRHLLIAGASLLVSACNFTPIYGPEGAGSQIENRILIKAPTTKDAYFVTRRLETRLGRADPAPMTLSFSVSNSSAGLGTTATGSTTRVQRVGSLSYTLKNSATGKNIAKGSVSNFTGYSATGNTAATLAAERAAIERLMNILADQLVDRLLLLDPATLP</sequence>
<dbReference type="RefSeq" id="WP_072630539.1">
    <property type="nucleotide sequence ID" value="NZ_JABBAN010000121.1"/>
</dbReference>
<proteinExistence type="predicted"/>
<dbReference type="Pfam" id="PF04390">
    <property type="entry name" value="LptE"/>
    <property type="match status" value="1"/>
</dbReference>
<comment type="caution">
    <text evidence="2">The sequence shown here is derived from an EMBL/GenBank/DDBJ whole genome shotgun (WGS) entry which is preliminary data.</text>
</comment>
<dbReference type="Proteomes" id="UP000184514">
    <property type="component" value="Unassembled WGS sequence"/>
</dbReference>
<keyword evidence="1" id="KW-0732">Signal</keyword>
<keyword evidence="3" id="KW-1185">Reference proteome</keyword>
<dbReference type="InterPro" id="IPR007485">
    <property type="entry name" value="LPS_assembly_LptE"/>
</dbReference>
<dbReference type="Gene3D" id="3.30.160.150">
    <property type="entry name" value="Lipoprotein like domain"/>
    <property type="match status" value="1"/>
</dbReference>
<accession>A0A1L9NX19</accession>
<reference evidence="2 3" key="1">
    <citation type="submission" date="2016-10" db="EMBL/GenBank/DDBJ databases">
        <title>Genome sequence of Planktotalea frisia SH6-1.</title>
        <authorList>
            <person name="Poehlein A."/>
            <person name="Bakenhus I."/>
            <person name="Voget S."/>
            <person name="Brinkhoff T."/>
            <person name="Simon M."/>
        </authorList>
    </citation>
    <scope>NUCLEOTIDE SEQUENCE [LARGE SCALE GENOMIC DNA]</scope>
    <source>
        <strain evidence="2 3">SH6-1</strain>
    </source>
</reference>
<dbReference type="PROSITE" id="PS51257">
    <property type="entry name" value="PROKAR_LIPOPROTEIN"/>
    <property type="match status" value="1"/>
</dbReference>
<feature type="signal peptide" evidence="1">
    <location>
        <begin position="1"/>
        <end position="20"/>
    </location>
</feature>
<evidence type="ECO:0000313" key="2">
    <source>
        <dbReference type="EMBL" id="OJI93830.1"/>
    </source>
</evidence>
<gene>
    <name evidence="2" type="ORF">PFRI_19770</name>
</gene>
<dbReference type="STRING" id="696762.PFRI_19770"/>
<name>A0A1L9NX19_9RHOB</name>
<evidence type="ECO:0000313" key="3">
    <source>
        <dbReference type="Proteomes" id="UP000184514"/>
    </source>
</evidence>
<protein>
    <recommendedName>
        <fullName evidence="4">LPS-assembly lipoprotein LptE</fullName>
    </recommendedName>
</protein>
<feature type="chain" id="PRO_5012386058" description="LPS-assembly lipoprotein LptE" evidence="1">
    <location>
        <begin position="21"/>
        <end position="164"/>
    </location>
</feature>
<evidence type="ECO:0008006" key="4">
    <source>
        <dbReference type="Google" id="ProtNLM"/>
    </source>
</evidence>
<dbReference type="AlphaFoldDB" id="A0A1L9NX19"/>
<dbReference type="EMBL" id="MLCB01000130">
    <property type="protein sequence ID" value="OJI93830.1"/>
    <property type="molecule type" value="Genomic_DNA"/>
</dbReference>